<evidence type="ECO:0000313" key="2">
    <source>
        <dbReference type="EMBL" id="KAK0594743.1"/>
    </source>
</evidence>
<evidence type="ECO:0000256" key="1">
    <source>
        <dbReference type="SAM" id="MobiDB-lite"/>
    </source>
</evidence>
<reference evidence="2" key="2">
    <citation type="submission" date="2023-06" db="EMBL/GenBank/DDBJ databases">
        <authorList>
            <person name="Swenson N.G."/>
            <person name="Wegrzyn J.L."/>
            <person name="Mcevoy S.L."/>
        </authorList>
    </citation>
    <scope>NUCLEOTIDE SEQUENCE</scope>
    <source>
        <strain evidence="2">NS2018</strain>
        <tissue evidence="2">Leaf</tissue>
    </source>
</reference>
<proteinExistence type="predicted"/>
<accession>A0AA39SQ30</accession>
<protein>
    <submittedName>
        <fullName evidence="2">Uncharacterized protein</fullName>
    </submittedName>
</protein>
<comment type="caution">
    <text evidence="2">The sequence shown here is derived from an EMBL/GenBank/DDBJ whole genome shotgun (WGS) entry which is preliminary data.</text>
</comment>
<gene>
    <name evidence="2" type="ORF">LWI29_000029</name>
</gene>
<name>A0AA39SQ30_ACESA</name>
<dbReference type="AlphaFoldDB" id="A0AA39SQ30"/>
<dbReference type="EMBL" id="JAUESC010000004">
    <property type="protein sequence ID" value="KAK0594743.1"/>
    <property type="molecule type" value="Genomic_DNA"/>
</dbReference>
<keyword evidence="3" id="KW-1185">Reference proteome</keyword>
<sequence>MDICRSSDKGKAKSQNEEQGNNYTFDRRIGKSGKWKPWMGLTGNEYNGKGKSLKGPAQNEDKGKKIAFARTDDGVTRKSSSKELTVYEEQVQQIPDRRIISLGNIGRQPADYVTPISSKWVNFQLWEVAKQSSIFGFNPSSSSAFHCYIFKASINGPNSILGGFSRMDYGGFLRCYNAADPDDEWLIAQDGSEWKLPKWLKHCKISYYLPPYQVNFIKQQELRSAFGNGFRHSISSAFKPCVKRN</sequence>
<dbReference type="Proteomes" id="UP001168877">
    <property type="component" value="Unassembled WGS sequence"/>
</dbReference>
<feature type="compositionally biased region" description="Basic and acidic residues" evidence="1">
    <location>
        <begin position="1"/>
        <end position="16"/>
    </location>
</feature>
<evidence type="ECO:0000313" key="3">
    <source>
        <dbReference type="Proteomes" id="UP001168877"/>
    </source>
</evidence>
<reference evidence="2" key="1">
    <citation type="journal article" date="2022" name="Plant J.">
        <title>Strategies of tolerance reflected in two North American maple genomes.</title>
        <authorList>
            <person name="McEvoy S.L."/>
            <person name="Sezen U.U."/>
            <person name="Trouern-Trend A."/>
            <person name="McMahon S.M."/>
            <person name="Schaberg P.G."/>
            <person name="Yang J."/>
            <person name="Wegrzyn J.L."/>
            <person name="Swenson N.G."/>
        </authorList>
    </citation>
    <scope>NUCLEOTIDE SEQUENCE</scope>
    <source>
        <strain evidence="2">NS2018</strain>
    </source>
</reference>
<organism evidence="2 3">
    <name type="scientific">Acer saccharum</name>
    <name type="common">Sugar maple</name>
    <dbReference type="NCBI Taxonomy" id="4024"/>
    <lineage>
        <taxon>Eukaryota</taxon>
        <taxon>Viridiplantae</taxon>
        <taxon>Streptophyta</taxon>
        <taxon>Embryophyta</taxon>
        <taxon>Tracheophyta</taxon>
        <taxon>Spermatophyta</taxon>
        <taxon>Magnoliopsida</taxon>
        <taxon>eudicotyledons</taxon>
        <taxon>Gunneridae</taxon>
        <taxon>Pentapetalae</taxon>
        <taxon>rosids</taxon>
        <taxon>malvids</taxon>
        <taxon>Sapindales</taxon>
        <taxon>Sapindaceae</taxon>
        <taxon>Hippocastanoideae</taxon>
        <taxon>Acereae</taxon>
        <taxon>Acer</taxon>
    </lineage>
</organism>
<feature type="region of interest" description="Disordered" evidence="1">
    <location>
        <begin position="1"/>
        <end position="64"/>
    </location>
</feature>